<evidence type="ECO:0008006" key="7">
    <source>
        <dbReference type="Google" id="ProtNLM"/>
    </source>
</evidence>
<keyword evidence="1" id="KW-0378">Hydrolase</keyword>
<evidence type="ECO:0000256" key="2">
    <source>
        <dbReference type="SAM" id="MobiDB-lite"/>
    </source>
</evidence>
<dbReference type="PANTHER" id="PTHR45629">
    <property type="entry name" value="SNF2/RAD54 FAMILY MEMBER"/>
    <property type="match status" value="1"/>
</dbReference>
<organism evidence="5 6">
    <name type="scientific">Calicophoron daubneyi</name>
    <name type="common">Rumen fluke</name>
    <name type="synonym">Paramphistomum daubneyi</name>
    <dbReference type="NCBI Taxonomy" id="300641"/>
    <lineage>
        <taxon>Eukaryota</taxon>
        <taxon>Metazoa</taxon>
        <taxon>Spiralia</taxon>
        <taxon>Lophotrochozoa</taxon>
        <taxon>Platyhelminthes</taxon>
        <taxon>Trematoda</taxon>
        <taxon>Digenea</taxon>
        <taxon>Plagiorchiida</taxon>
        <taxon>Pronocephalata</taxon>
        <taxon>Paramphistomoidea</taxon>
        <taxon>Paramphistomidae</taxon>
        <taxon>Calicophoron</taxon>
    </lineage>
</organism>
<sequence>MDPEGEFQSLVSQARIVFETGDFQGALDLCDLAYKIKPCPKLLRKIERIKQFMHENQREDVEYGASPVKEVVDHLLASSSREMKAGNLAASLNFLKEAYEQDPSEEMAAKISCAEKAIQETSDDAKKVDSTDSLTKSDELIEEARRLYHAREFKECLKALEKAQSLHYTDKVQRKIERITTFLNEEALEKAPTEPKVDLVSIDERFFVPRLLYEKLYPYQRDGVRWLWNLHNNGPGGVLADDMGLGKTVQVIAFLSGLFLSCKKTCAVLIVMPVSVLVTWETELKKWSPTLRVTVFHDSNRASRLRSLAVIQRRGGILLTTYGMITSSAAEFATDVNADPQFIHSVPKKTGERIGPEYHWTYVILDEAHRIKNPATKATKGVLSISAKHRILLTGTAVQNNLQELWSLYNCTHSGRLLGRMQTFKNEYEKPITRAREKDATRAERAHGQLMAQSLRKLIDPYFLRRTKAEVLRANRTEVDQLVEDISADVSKLEIGTLPKKTELVVWIYLRQIQEWTYRNFLESNEVKELLLLTDKRSALMQLIILKKLCDHPRLLSPDQCANLNLEVTKAPDGRYSKHYLPPAPRLADESGKLFFLSILLNSFLHEVISSNKHPPRTLIFSQSLRLLNMAEKVILDLNNRPENASKGLEHRVLRLDGSLAKVEERLEVIRLFERDKKYTVMLLTTQVGGVGLTLTSANRVIILDPSWNPATDAQAVDRAYRIGQKSDVIVYRLITCGTVEEKIYRRQIFKESIIRQTTTTGRNKADKDPFRYFSRQELRELFALTDCRVSETQQQLAKLHEATEKWADEEVAPHLHYLTGPEFKDVVFGLSFHDLMFSRAEAPLPEKHITPVEAAHEQEFLRNRLIAAEYAIARECADSGSNLPSTLVKPHLNQPAGGLFLIPSHADSRNPMLNRPGLGVHSVPHHPTHPPKFEIPNGPILTNSDIRSDIGKNTIEGEQLAPVSQQMSFSELRPPVSECSPAESSPAVQSSLIVISDGEEDKLDQSHSSDNSKYESSNGCAAKNLQAAGGDTEELAMSLHEMSISERHTPPSNQVDPSAIRGRDIENASRINPSPLPSHSAFLKFAMKCVHRSTPTSSASVPLQLRKSVLLSSPLQKPREPLRSLSPDIQRSAWGGHVHAVQQDGESGSDNENSKDLVHMDVSVTVDEDELMKTARRSCIQEILAKSGLLDQPLPEVESTPSSAGELASAVDSYSLSKNVIEDTYEGSEIVEDSVVS</sequence>
<dbReference type="AlphaFoldDB" id="A0AAV2TPA4"/>
<dbReference type="CDD" id="cd18793">
    <property type="entry name" value="SF2_C_SNF"/>
    <property type="match status" value="1"/>
</dbReference>
<evidence type="ECO:0000313" key="6">
    <source>
        <dbReference type="Proteomes" id="UP001497525"/>
    </source>
</evidence>
<dbReference type="PANTHER" id="PTHR45629:SF7">
    <property type="entry name" value="DNA EXCISION REPAIR PROTEIN ERCC-6-RELATED"/>
    <property type="match status" value="1"/>
</dbReference>
<dbReference type="SUPFAM" id="SSF52540">
    <property type="entry name" value="P-loop containing nucleoside triphosphate hydrolases"/>
    <property type="match status" value="2"/>
</dbReference>
<proteinExistence type="predicted"/>
<dbReference type="InterPro" id="IPR027417">
    <property type="entry name" value="P-loop_NTPase"/>
</dbReference>
<dbReference type="GO" id="GO:0016787">
    <property type="term" value="F:hydrolase activity"/>
    <property type="evidence" value="ECO:0007669"/>
    <property type="project" value="UniProtKB-KW"/>
</dbReference>
<name>A0AAV2TPA4_CALDB</name>
<feature type="domain" description="Helicase ATP-binding" evidence="3">
    <location>
        <begin position="228"/>
        <end position="415"/>
    </location>
</feature>
<dbReference type="Pfam" id="PF00271">
    <property type="entry name" value="Helicase_C"/>
    <property type="match status" value="1"/>
</dbReference>
<dbReference type="InterPro" id="IPR049730">
    <property type="entry name" value="SNF2/RAD54-like_C"/>
</dbReference>
<dbReference type="PROSITE" id="PS51192">
    <property type="entry name" value="HELICASE_ATP_BIND_1"/>
    <property type="match status" value="1"/>
</dbReference>
<reference evidence="5" key="1">
    <citation type="submission" date="2024-06" db="EMBL/GenBank/DDBJ databases">
        <authorList>
            <person name="Liu X."/>
            <person name="Lenzi L."/>
            <person name="Haldenby T S."/>
            <person name="Uol C."/>
        </authorList>
    </citation>
    <scope>NUCLEOTIDE SEQUENCE</scope>
</reference>
<dbReference type="InterPro" id="IPR001650">
    <property type="entry name" value="Helicase_C-like"/>
</dbReference>
<feature type="domain" description="Helicase C-terminal" evidence="4">
    <location>
        <begin position="600"/>
        <end position="771"/>
    </location>
</feature>
<dbReference type="GO" id="GO:0015616">
    <property type="term" value="F:DNA translocase activity"/>
    <property type="evidence" value="ECO:0007669"/>
    <property type="project" value="TreeGrafter"/>
</dbReference>
<evidence type="ECO:0000259" key="3">
    <source>
        <dbReference type="PROSITE" id="PS51192"/>
    </source>
</evidence>
<dbReference type="InterPro" id="IPR000330">
    <property type="entry name" value="SNF2_N"/>
</dbReference>
<dbReference type="Proteomes" id="UP001497525">
    <property type="component" value="Unassembled WGS sequence"/>
</dbReference>
<dbReference type="SMART" id="SM00490">
    <property type="entry name" value="HELICc"/>
    <property type="match status" value="1"/>
</dbReference>
<dbReference type="Gene3D" id="3.40.50.300">
    <property type="entry name" value="P-loop containing nucleotide triphosphate hydrolases"/>
    <property type="match status" value="1"/>
</dbReference>
<dbReference type="SMART" id="SM00487">
    <property type="entry name" value="DEXDc"/>
    <property type="match status" value="1"/>
</dbReference>
<accession>A0AAV2TPA4</accession>
<gene>
    <name evidence="5" type="ORF">CDAUBV1_LOCUS12699</name>
</gene>
<dbReference type="EMBL" id="CAXLJL010000478">
    <property type="protein sequence ID" value="CAL5138079.1"/>
    <property type="molecule type" value="Genomic_DNA"/>
</dbReference>
<protein>
    <recommendedName>
        <fullName evidence="7">DNA excision repair protein ERCC-6-like</fullName>
    </recommendedName>
</protein>
<evidence type="ECO:0000259" key="4">
    <source>
        <dbReference type="PROSITE" id="PS51194"/>
    </source>
</evidence>
<dbReference type="InterPro" id="IPR050496">
    <property type="entry name" value="SNF2_RAD54_helicase_repair"/>
</dbReference>
<comment type="caution">
    <text evidence="5">The sequence shown here is derived from an EMBL/GenBank/DDBJ whole genome shotgun (WGS) entry which is preliminary data.</text>
</comment>
<evidence type="ECO:0000256" key="1">
    <source>
        <dbReference type="ARBA" id="ARBA00022801"/>
    </source>
</evidence>
<dbReference type="Pfam" id="PF00176">
    <property type="entry name" value="SNF2-rel_dom"/>
    <property type="match status" value="1"/>
</dbReference>
<feature type="region of interest" description="Disordered" evidence="2">
    <location>
        <begin position="965"/>
        <end position="1020"/>
    </location>
</feature>
<feature type="compositionally biased region" description="Basic and acidic residues" evidence="2">
    <location>
        <begin position="1004"/>
        <end position="1014"/>
    </location>
</feature>
<evidence type="ECO:0000313" key="5">
    <source>
        <dbReference type="EMBL" id="CAL5138079.1"/>
    </source>
</evidence>
<feature type="compositionally biased region" description="Polar residues" evidence="2">
    <location>
        <begin position="983"/>
        <end position="994"/>
    </location>
</feature>
<dbReference type="PROSITE" id="PS51194">
    <property type="entry name" value="HELICASE_CTER"/>
    <property type="match status" value="1"/>
</dbReference>
<dbReference type="GO" id="GO:0005524">
    <property type="term" value="F:ATP binding"/>
    <property type="evidence" value="ECO:0007669"/>
    <property type="project" value="InterPro"/>
</dbReference>
<dbReference type="InterPro" id="IPR014001">
    <property type="entry name" value="Helicase_ATP-bd"/>
</dbReference>
<dbReference type="InterPro" id="IPR038718">
    <property type="entry name" value="SNF2-like_sf"/>
</dbReference>
<dbReference type="Gene3D" id="3.40.50.10810">
    <property type="entry name" value="Tandem AAA-ATPase domain"/>
    <property type="match status" value="1"/>
</dbReference>